<dbReference type="SUPFAM" id="SSF54427">
    <property type="entry name" value="NTF2-like"/>
    <property type="match status" value="1"/>
</dbReference>
<protein>
    <submittedName>
        <fullName evidence="2">Limonene-1,2-epoxide hydrolase</fullName>
        <ecNumber evidence="2">3.3.2.8</ecNumber>
    </submittedName>
</protein>
<name>A0A7Y9J425_9PSEU</name>
<feature type="domain" description="SnoaL-like" evidence="1">
    <location>
        <begin position="8"/>
        <end position="107"/>
    </location>
</feature>
<dbReference type="AlphaFoldDB" id="A0A7Y9J425"/>
<keyword evidence="3" id="KW-1185">Reference proteome</keyword>
<reference evidence="2 3" key="1">
    <citation type="submission" date="2020-07" db="EMBL/GenBank/DDBJ databases">
        <title>Sequencing the genomes of 1000 actinobacteria strains.</title>
        <authorList>
            <person name="Klenk H.-P."/>
        </authorList>
    </citation>
    <scope>NUCLEOTIDE SEQUENCE [LARGE SCALE GENOMIC DNA]</scope>
    <source>
        <strain evidence="2 3">DSM 45772</strain>
    </source>
</reference>
<dbReference type="EMBL" id="JACCBN010000001">
    <property type="protein sequence ID" value="NYD34461.1"/>
    <property type="molecule type" value="Genomic_DNA"/>
</dbReference>
<dbReference type="GO" id="GO:0018744">
    <property type="term" value="F:limonene-1,2-epoxide hydrolase activity"/>
    <property type="evidence" value="ECO:0007669"/>
    <property type="project" value="UniProtKB-EC"/>
</dbReference>
<gene>
    <name evidence="2" type="ORF">BJ983_000563</name>
</gene>
<dbReference type="EC" id="3.3.2.8" evidence="2"/>
<evidence type="ECO:0000313" key="2">
    <source>
        <dbReference type="EMBL" id="NYD34461.1"/>
    </source>
</evidence>
<dbReference type="InterPro" id="IPR032710">
    <property type="entry name" value="NTF2-like_dom_sf"/>
</dbReference>
<accession>A0A7Y9J425</accession>
<dbReference type="Pfam" id="PF12680">
    <property type="entry name" value="SnoaL_2"/>
    <property type="match status" value="1"/>
</dbReference>
<evidence type="ECO:0000259" key="1">
    <source>
        <dbReference type="Pfam" id="PF12680"/>
    </source>
</evidence>
<dbReference type="InterPro" id="IPR037401">
    <property type="entry name" value="SnoaL-like"/>
</dbReference>
<proteinExistence type="predicted"/>
<dbReference type="Gene3D" id="3.10.450.50">
    <property type="match status" value="1"/>
</dbReference>
<dbReference type="Proteomes" id="UP000535890">
    <property type="component" value="Unassembled WGS sequence"/>
</dbReference>
<dbReference type="RefSeq" id="WP_179792408.1">
    <property type="nucleotide sequence ID" value="NZ_BAABHP010000010.1"/>
</dbReference>
<comment type="caution">
    <text evidence="2">The sequence shown here is derived from an EMBL/GenBank/DDBJ whole genome shotgun (WGS) entry which is preliminary data.</text>
</comment>
<evidence type="ECO:0000313" key="3">
    <source>
        <dbReference type="Proteomes" id="UP000535890"/>
    </source>
</evidence>
<keyword evidence="2" id="KW-0378">Hydrolase</keyword>
<organism evidence="2 3">
    <name type="scientific">Actinomycetospora corticicola</name>
    <dbReference type="NCBI Taxonomy" id="663602"/>
    <lineage>
        <taxon>Bacteria</taxon>
        <taxon>Bacillati</taxon>
        <taxon>Actinomycetota</taxon>
        <taxon>Actinomycetes</taxon>
        <taxon>Pseudonocardiales</taxon>
        <taxon>Pseudonocardiaceae</taxon>
        <taxon>Actinomycetospora</taxon>
    </lineage>
</organism>
<sequence>MDLPAALARFLTAVEARDAEAAGACFADGAPYANVPHPPVVGPAGVRDLLAPILERSEHVRWEIVTAAVDPRRCFLERVDRFVIDGREYAVACTAVVEIDPEADRITAFRDYVDLGEWRARLAGALS</sequence>